<sequence>MGTLPTGAHQAGALSAPSARQFKSLGGQLPIPSPLRDRATSLCGRADVLGRLASARGESARLSSATEAVVAPSGPGRSHCSAAADPLLQKAGRAQRWPPFWI</sequence>
<evidence type="ECO:0000313" key="1">
    <source>
        <dbReference type="EMBL" id="KAJ1159570.1"/>
    </source>
</evidence>
<keyword evidence="2" id="KW-1185">Reference proteome</keyword>
<name>A0AAV7S5Y4_PLEWA</name>
<reference evidence="1" key="1">
    <citation type="journal article" date="2022" name="bioRxiv">
        <title>Sequencing and chromosome-scale assembly of the giantPleurodeles waltlgenome.</title>
        <authorList>
            <person name="Brown T."/>
            <person name="Elewa A."/>
            <person name="Iarovenko S."/>
            <person name="Subramanian E."/>
            <person name="Araus A.J."/>
            <person name="Petzold A."/>
            <person name="Susuki M."/>
            <person name="Suzuki K.-i.T."/>
            <person name="Hayashi T."/>
            <person name="Toyoda A."/>
            <person name="Oliveira C."/>
            <person name="Osipova E."/>
            <person name="Leigh N.D."/>
            <person name="Simon A."/>
            <person name="Yun M.H."/>
        </authorList>
    </citation>
    <scope>NUCLEOTIDE SEQUENCE</scope>
    <source>
        <strain evidence="1">20211129_DDA</strain>
        <tissue evidence="1">Liver</tissue>
    </source>
</reference>
<dbReference type="Proteomes" id="UP001066276">
    <property type="component" value="Chromosome 4_2"/>
</dbReference>
<dbReference type="EMBL" id="JANPWB010000008">
    <property type="protein sequence ID" value="KAJ1159570.1"/>
    <property type="molecule type" value="Genomic_DNA"/>
</dbReference>
<organism evidence="1 2">
    <name type="scientific">Pleurodeles waltl</name>
    <name type="common">Iberian ribbed newt</name>
    <dbReference type="NCBI Taxonomy" id="8319"/>
    <lineage>
        <taxon>Eukaryota</taxon>
        <taxon>Metazoa</taxon>
        <taxon>Chordata</taxon>
        <taxon>Craniata</taxon>
        <taxon>Vertebrata</taxon>
        <taxon>Euteleostomi</taxon>
        <taxon>Amphibia</taxon>
        <taxon>Batrachia</taxon>
        <taxon>Caudata</taxon>
        <taxon>Salamandroidea</taxon>
        <taxon>Salamandridae</taxon>
        <taxon>Pleurodelinae</taxon>
        <taxon>Pleurodeles</taxon>
    </lineage>
</organism>
<dbReference type="AlphaFoldDB" id="A0AAV7S5Y4"/>
<protein>
    <submittedName>
        <fullName evidence="1">Uncharacterized protein</fullName>
    </submittedName>
</protein>
<accession>A0AAV7S5Y4</accession>
<proteinExistence type="predicted"/>
<evidence type="ECO:0000313" key="2">
    <source>
        <dbReference type="Proteomes" id="UP001066276"/>
    </source>
</evidence>
<comment type="caution">
    <text evidence="1">The sequence shown here is derived from an EMBL/GenBank/DDBJ whole genome shotgun (WGS) entry which is preliminary data.</text>
</comment>
<gene>
    <name evidence="1" type="ORF">NDU88_000077</name>
</gene>